<organism evidence="1 2">
    <name type="scientific">Gonium pectorale</name>
    <name type="common">Green alga</name>
    <dbReference type="NCBI Taxonomy" id="33097"/>
    <lineage>
        <taxon>Eukaryota</taxon>
        <taxon>Viridiplantae</taxon>
        <taxon>Chlorophyta</taxon>
        <taxon>core chlorophytes</taxon>
        <taxon>Chlorophyceae</taxon>
        <taxon>CS clade</taxon>
        <taxon>Chlamydomonadales</taxon>
        <taxon>Volvocaceae</taxon>
        <taxon>Gonium</taxon>
    </lineage>
</organism>
<reference evidence="2" key="1">
    <citation type="journal article" date="2016" name="Nat. Commun.">
        <title>The Gonium pectorale genome demonstrates co-option of cell cycle regulation during the evolution of multicellularity.</title>
        <authorList>
            <person name="Hanschen E.R."/>
            <person name="Marriage T.N."/>
            <person name="Ferris P.J."/>
            <person name="Hamaji T."/>
            <person name="Toyoda A."/>
            <person name="Fujiyama A."/>
            <person name="Neme R."/>
            <person name="Noguchi H."/>
            <person name="Minakuchi Y."/>
            <person name="Suzuki M."/>
            <person name="Kawai-Toyooka H."/>
            <person name="Smith D.R."/>
            <person name="Sparks H."/>
            <person name="Anderson J."/>
            <person name="Bakaric R."/>
            <person name="Luria V."/>
            <person name="Karger A."/>
            <person name="Kirschner M.W."/>
            <person name="Durand P.M."/>
            <person name="Michod R.E."/>
            <person name="Nozaki H."/>
            <person name="Olson B.J."/>
        </authorList>
    </citation>
    <scope>NUCLEOTIDE SEQUENCE [LARGE SCALE GENOMIC DNA]</scope>
    <source>
        <strain evidence="2">NIES-2863</strain>
    </source>
</reference>
<dbReference type="EMBL" id="LSYV01000019">
    <property type="protein sequence ID" value="KXZ49959.1"/>
    <property type="molecule type" value="Genomic_DNA"/>
</dbReference>
<evidence type="ECO:0000313" key="2">
    <source>
        <dbReference type="Proteomes" id="UP000075714"/>
    </source>
</evidence>
<evidence type="ECO:0000313" key="1">
    <source>
        <dbReference type="EMBL" id="KXZ49959.1"/>
    </source>
</evidence>
<accession>A0A150GJH0</accession>
<keyword evidence="2" id="KW-1185">Reference proteome</keyword>
<comment type="caution">
    <text evidence="1">The sequence shown here is derived from an EMBL/GenBank/DDBJ whole genome shotgun (WGS) entry which is preliminary data.</text>
</comment>
<protein>
    <submittedName>
        <fullName evidence="1">Uncharacterized protein</fullName>
    </submittedName>
</protein>
<gene>
    <name evidence="1" type="ORF">GPECTOR_18g117</name>
</gene>
<sequence>MHAAAKPRLDPPPSTPSPLLALTCIDYESQQRFLEGLSQRTLAALRAVCRPLRAFAEPLLERAELRFQVRDSRPSDLLPRLDRFFASVAARPLCEEVVVQLGLPAGDVAASHLALAFESGAEAGRLPQVTRLALQITCDDAEPVIGSTSRPRFAPLPPAVGFARSLCRLFPSVERLEVSGSWAAAYMSQLEGADRMYAIWSGSDQANANKNKDYWRPQSWPGRLARLRHLTIELLLHERQSGVLPQVSDLVLLQPPHDKPPPPQLEQGITGLVSRVVDVFQGSLESLTLRGGGGRHEVRAQGRPPALPAALAAVRYKAWLLRRVRLEDCLADSDPDHEYQHDSMHLDSAEVVWDPLAAGEGAMDYRIEAKFMGHRDLLHCATAAQQGIVLDPDEQPNAEGPPLALGAPRTVRVMVDVLEGPGSSFADAASSLTSWQALVVLSPPGLTVRVQREAHVGLGSLAHFMDAVNRGVVSLGPVAWEEGPKGERGRGAAELVVHWHGWRGATAVDADLASALLPKVGGDPQATVNELAEWLLELAPERRPAALRLEMGGGGGAGAEAEAAEGAAVPTEQAAGRGGASAAVASLQSALQGLCPVVVE</sequence>
<proteinExistence type="predicted"/>
<name>A0A150GJH0_GONPE</name>
<dbReference type="Proteomes" id="UP000075714">
    <property type="component" value="Unassembled WGS sequence"/>
</dbReference>
<dbReference type="AlphaFoldDB" id="A0A150GJH0"/>